<comment type="caution">
    <text evidence="11">The sequence shown here is derived from an EMBL/GenBank/DDBJ whole genome shotgun (WGS) entry which is preliminary data.</text>
</comment>
<keyword evidence="3 9" id="KW-0963">Cytoplasm</keyword>
<evidence type="ECO:0000313" key="11">
    <source>
        <dbReference type="EMBL" id="MDA3733332.1"/>
    </source>
</evidence>
<dbReference type="EC" id="2.7.2.7" evidence="9"/>
<sequence>MNNYNILTINPGSTSTKVSLFKNNELVFEQVLRHPAEELNAYATLLDQYEYRKEKIESFLEEKGIKLTDLNAISCRGGLIGPIPSGTYAIDEALFTRLSTDVVHASNLAGIIGYNMAKELNIPSYITDPVTVDEMAPIAKVTGIPGVRRKSKFHALNQKAVARRAAKQLNKRYDESNFIVVHIGGGISIGAHELGKVVDVNNVIDGDGPLAPTRAGSIPVESVIDLCFSGEYKSAQEFKEFVSQRAGLTAYLGTSDVRDVQDMMEQGNEEAKMLYEAMAYQISKNVGAMATVLRGKVDAIVITGGVAYSKQFIRLLKERIDFIGEVIIIPGEEEMLALAEGALRVLRGEEAAKTL</sequence>
<comment type="subcellular location">
    <subcellularLocation>
        <location evidence="1 9">Cytoplasm</location>
    </subcellularLocation>
</comment>
<dbReference type="GO" id="GO:0005737">
    <property type="term" value="C:cytoplasm"/>
    <property type="evidence" value="ECO:0007669"/>
    <property type="project" value="UniProtKB-SubCell"/>
</dbReference>
<evidence type="ECO:0000256" key="10">
    <source>
        <dbReference type="RuleBase" id="RU003835"/>
    </source>
</evidence>
<dbReference type="PROSITE" id="PS01075">
    <property type="entry name" value="ACETATE_KINASE_1"/>
    <property type="match status" value="1"/>
</dbReference>
<dbReference type="InterPro" id="IPR023865">
    <property type="entry name" value="Aliphatic_acid_kinase_CS"/>
</dbReference>
<keyword evidence="5 9" id="KW-0547">Nucleotide-binding</keyword>
<dbReference type="GO" id="GO:0047761">
    <property type="term" value="F:butyrate kinase activity"/>
    <property type="evidence" value="ECO:0007669"/>
    <property type="project" value="UniProtKB-UniRule"/>
</dbReference>
<comment type="similarity">
    <text evidence="2 9 10">Belongs to the acetokinase family.</text>
</comment>
<keyword evidence="4 9" id="KW-0808">Transferase</keyword>
<dbReference type="CDD" id="cd24011">
    <property type="entry name" value="ASKHA_NBD_BK"/>
    <property type="match status" value="1"/>
</dbReference>
<dbReference type="InterPro" id="IPR011245">
    <property type="entry name" value="Butyrate_kin"/>
</dbReference>
<dbReference type="InterPro" id="IPR000890">
    <property type="entry name" value="Aliphatic_acid_kin_short-chain"/>
</dbReference>
<keyword evidence="6 9" id="KW-0418">Kinase</keyword>
<evidence type="ECO:0000256" key="3">
    <source>
        <dbReference type="ARBA" id="ARBA00022490"/>
    </source>
</evidence>
<gene>
    <name evidence="9 11" type="primary">buk</name>
    <name evidence="11" type="ORF">PBV87_17775</name>
</gene>
<evidence type="ECO:0000256" key="8">
    <source>
        <dbReference type="ARBA" id="ARBA00048596"/>
    </source>
</evidence>
<keyword evidence="12" id="KW-1185">Reference proteome</keyword>
<dbReference type="Gene3D" id="3.30.420.40">
    <property type="match status" value="2"/>
</dbReference>
<dbReference type="NCBIfam" id="NF002834">
    <property type="entry name" value="PRK03011.1-5"/>
    <property type="match status" value="1"/>
</dbReference>
<name>A0AA42DRC5_9FIRM</name>
<dbReference type="PIRSF" id="PIRSF036458">
    <property type="entry name" value="Butyrate_kin"/>
    <property type="match status" value="1"/>
</dbReference>
<accession>A0AA42DRC5</accession>
<keyword evidence="7 9" id="KW-0067">ATP-binding</keyword>
<evidence type="ECO:0000256" key="4">
    <source>
        <dbReference type="ARBA" id="ARBA00022679"/>
    </source>
</evidence>
<protein>
    <recommendedName>
        <fullName evidence="9">Probable butyrate kinase</fullName>
        <shortName evidence="9">BK</shortName>
        <ecNumber evidence="9">2.7.2.7</ecNumber>
    </recommendedName>
    <alternativeName>
        <fullName evidence="9">Branched-chain carboxylic acid kinase</fullName>
    </alternativeName>
</protein>
<dbReference type="RefSeq" id="WP_053982853.1">
    <property type="nucleotide sequence ID" value="NZ_JAQIFT010000061.1"/>
</dbReference>
<dbReference type="PANTHER" id="PTHR21060:SF3">
    <property type="entry name" value="BUTYRATE KINASE 2-RELATED"/>
    <property type="match status" value="1"/>
</dbReference>
<dbReference type="EMBL" id="JAQIFT010000061">
    <property type="protein sequence ID" value="MDA3733332.1"/>
    <property type="molecule type" value="Genomic_DNA"/>
</dbReference>
<evidence type="ECO:0000256" key="6">
    <source>
        <dbReference type="ARBA" id="ARBA00022777"/>
    </source>
</evidence>
<evidence type="ECO:0000256" key="2">
    <source>
        <dbReference type="ARBA" id="ARBA00008748"/>
    </source>
</evidence>
<dbReference type="PRINTS" id="PR00471">
    <property type="entry name" value="ACETATEKNASE"/>
</dbReference>
<dbReference type="Pfam" id="PF00871">
    <property type="entry name" value="Acetate_kinase"/>
    <property type="match status" value="1"/>
</dbReference>
<dbReference type="InterPro" id="IPR043129">
    <property type="entry name" value="ATPase_NBD"/>
</dbReference>
<dbReference type="AlphaFoldDB" id="A0AA42DRC5"/>
<dbReference type="PANTHER" id="PTHR21060">
    <property type="entry name" value="ACETATE KINASE"/>
    <property type="match status" value="1"/>
</dbReference>
<evidence type="ECO:0000256" key="5">
    <source>
        <dbReference type="ARBA" id="ARBA00022741"/>
    </source>
</evidence>
<dbReference type="NCBIfam" id="TIGR02707">
    <property type="entry name" value="butyr_kinase"/>
    <property type="match status" value="1"/>
</dbReference>
<evidence type="ECO:0000256" key="1">
    <source>
        <dbReference type="ARBA" id="ARBA00004496"/>
    </source>
</evidence>
<dbReference type="GO" id="GO:0005524">
    <property type="term" value="F:ATP binding"/>
    <property type="evidence" value="ECO:0007669"/>
    <property type="project" value="UniProtKB-KW"/>
</dbReference>
<dbReference type="GO" id="GO:0008776">
    <property type="term" value="F:acetate kinase activity"/>
    <property type="evidence" value="ECO:0007669"/>
    <property type="project" value="TreeGrafter"/>
</dbReference>
<evidence type="ECO:0000256" key="9">
    <source>
        <dbReference type="HAMAP-Rule" id="MF_00542"/>
    </source>
</evidence>
<dbReference type="PROSITE" id="PS01076">
    <property type="entry name" value="ACETATE_KINASE_2"/>
    <property type="match status" value="1"/>
</dbReference>
<evidence type="ECO:0000256" key="7">
    <source>
        <dbReference type="ARBA" id="ARBA00022840"/>
    </source>
</evidence>
<proteinExistence type="inferred from homology"/>
<evidence type="ECO:0000313" key="12">
    <source>
        <dbReference type="Proteomes" id="UP001169242"/>
    </source>
</evidence>
<dbReference type="SUPFAM" id="SSF53067">
    <property type="entry name" value="Actin-like ATPase domain"/>
    <property type="match status" value="2"/>
</dbReference>
<organism evidence="11 12">
    <name type="scientific">Holtiella tumoricola</name>
    <dbReference type="NCBI Taxonomy" id="3018743"/>
    <lineage>
        <taxon>Bacteria</taxon>
        <taxon>Bacillati</taxon>
        <taxon>Bacillota</taxon>
        <taxon>Clostridia</taxon>
        <taxon>Lachnospirales</taxon>
        <taxon>Cellulosilyticaceae</taxon>
        <taxon>Holtiella</taxon>
    </lineage>
</organism>
<dbReference type="HAMAP" id="MF_00542">
    <property type="entry name" value="Butyrate_kinase"/>
    <property type="match status" value="1"/>
</dbReference>
<dbReference type="Proteomes" id="UP001169242">
    <property type="component" value="Unassembled WGS sequence"/>
</dbReference>
<comment type="catalytic activity">
    <reaction evidence="8 9">
        <text>butanoate + ATP = butanoyl phosphate + ADP</text>
        <dbReference type="Rhea" id="RHEA:13585"/>
        <dbReference type="ChEBI" id="CHEBI:17968"/>
        <dbReference type="ChEBI" id="CHEBI:30616"/>
        <dbReference type="ChEBI" id="CHEBI:58079"/>
        <dbReference type="ChEBI" id="CHEBI:456216"/>
        <dbReference type="EC" id="2.7.2.7"/>
    </reaction>
</comment>
<reference evidence="11" key="1">
    <citation type="journal article" date="2023" name="Int. J. Syst. Evol. Microbiol.">
        <title>&lt;i&gt;Holtiella tumoricola&lt;/i&gt; gen. nov. sp. nov., isolated from a human clinical sample.</title>
        <authorList>
            <person name="Allen-Vercoe E."/>
            <person name="Daigneault M.C."/>
            <person name="Vancuren S.J."/>
            <person name="Cochrane K."/>
            <person name="O'Neal L.L."/>
            <person name="Sankaranarayanan K."/>
            <person name="Lawson P.A."/>
        </authorList>
    </citation>
    <scope>NUCLEOTIDE SEQUENCE</scope>
    <source>
        <strain evidence="11">CC70A</strain>
    </source>
</reference>
<dbReference type="GO" id="GO:0006083">
    <property type="term" value="P:acetate metabolic process"/>
    <property type="evidence" value="ECO:0007669"/>
    <property type="project" value="TreeGrafter"/>
</dbReference>